<evidence type="ECO:0008006" key="3">
    <source>
        <dbReference type="Google" id="ProtNLM"/>
    </source>
</evidence>
<gene>
    <name evidence="1" type="ORF">FC65_GL001712</name>
</gene>
<name>A0ABR5PNB6_9LACO</name>
<dbReference type="Proteomes" id="UP000051217">
    <property type="component" value="Unassembled WGS sequence"/>
</dbReference>
<comment type="caution">
    <text evidence="1">The sequence shown here is derived from an EMBL/GenBank/DDBJ whole genome shotgun (WGS) entry which is preliminary data.</text>
</comment>
<proteinExistence type="predicted"/>
<accession>A0ABR5PNB6</accession>
<protein>
    <recommendedName>
        <fullName evidence="3">Transposase InsH N-terminal domain-containing protein</fullName>
    </recommendedName>
</protein>
<evidence type="ECO:0000313" key="1">
    <source>
        <dbReference type="EMBL" id="KRM31672.1"/>
    </source>
</evidence>
<organism evidence="1 2">
    <name type="scientific">Ligilactobacillus acidipiscis DSM 15836</name>
    <dbReference type="NCBI Taxonomy" id="1423716"/>
    <lineage>
        <taxon>Bacteria</taxon>
        <taxon>Bacillati</taxon>
        <taxon>Bacillota</taxon>
        <taxon>Bacilli</taxon>
        <taxon>Lactobacillales</taxon>
        <taxon>Lactobacillaceae</taxon>
        <taxon>Ligilactobacillus</taxon>
    </lineage>
</organism>
<dbReference type="EMBL" id="AZFI01000005">
    <property type="protein sequence ID" value="KRM31672.1"/>
    <property type="molecule type" value="Genomic_DNA"/>
</dbReference>
<sequence length="95" mass="11170">MTLHHERFLFNKQIKISNDSGELANDARALLIAVFLHQVHFDQLLRDNLCFKDGHKYRTFPLNDLFKQLLFQLLTEYHQDQSANALSHNFNLSLS</sequence>
<reference evidence="1 2" key="1">
    <citation type="journal article" date="2015" name="Genome Announc.">
        <title>Expanding the biotechnology potential of lactobacilli through comparative genomics of 213 strains and associated genera.</title>
        <authorList>
            <person name="Sun Z."/>
            <person name="Harris H.M."/>
            <person name="McCann A."/>
            <person name="Guo C."/>
            <person name="Argimon S."/>
            <person name="Zhang W."/>
            <person name="Yang X."/>
            <person name="Jeffery I.B."/>
            <person name="Cooney J.C."/>
            <person name="Kagawa T.F."/>
            <person name="Liu W."/>
            <person name="Song Y."/>
            <person name="Salvetti E."/>
            <person name="Wrobel A."/>
            <person name="Rasinkangas P."/>
            <person name="Parkhill J."/>
            <person name="Rea M.C."/>
            <person name="O'Sullivan O."/>
            <person name="Ritari J."/>
            <person name="Douillard F.P."/>
            <person name="Paul Ross R."/>
            <person name="Yang R."/>
            <person name="Briner A.E."/>
            <person name="Felis G.E."/>
            <person name="de Vos W.M."/>
            <person name="Barrangou R."/>
            <person name="Klaenhammer T.R."/>
            <person name="Caufield P.W."/>
            <person name="Cui Y."/>
            <person name="Zhang H."/>
            <person name="O'Toole P.W."/>
        </authorList>
    </citation>
    <scope>NUCLEOTIDE SEQUENCE [LARGE SCALE GENOMIC DNA]</scope>
    <source>
        <strain evidence="1 2">DSM 15836</strain>
    </source>
</reference>
<keyword evidence="2" id="KW-1185">Reference proteome</keyword>
<evidence type="ECO:0000313" key="2">
    <source>
        <dbReference type="Proteomes" id="UP000051217"/>
    </source>
</evidence>